<dbReference type="InterPro" id="IPR044894">
    <property type="entry name" value="TubC_N_sf"/>
</dbReference>
<dbReference type="GO" id="GO:0005737">
    <property type="term" value="C:cytoplasm"/>
    <property type="evidence" value="ECO:0007669"/>
    <property type="project" value="TreeGrafter"/>
</dbReference>
<protein>
    <submittedName>
        <fullName evidence="5">Condensation domain-containing protein</fullName>
    </submittedName>
</protein>
<gene>
    <name evidence="5" type="ORF">NBM05_01060</name>
</gene>
<dbReference type="GO" id="GO:0016874">
    <property type="term" value="F:ligase activity"/>
    <property type="evidence" value="ECO:0007669"/>
    <property type="project" value="UniProtKB-KW"/>
</dbReference>
<dbReference type="Pfam" id="PF00668">
    <property type="entry name" value="Condensation"/>
    <property type="match status" value="1"/>
</dbReference>
<dbReference type="RefSeq" id="WP_254164425.1">
    <property type="nucleotide sequence ID" value="NZ_JANAFB010000002.1"/>
</dbReference>
<sequence>MNSSPLAPATDRATGPSPAALLADLARDGVHLWAEDGALRFRAPAGTLTDERRAALAAHRAEVLDLLAARDNPRLTPDPAARHEPFPLTEVQSAYLVGRGSAYDFGGVACHAYVELELGDLDPARLREAWRTLVHRHDMLRAVVRPEGYQEVLPEAPGESFTATDLGDADPAPHVERTRERLRDHVPDPYSWPLVRLHATRGRGTTVLHLSVDLLAADHASVRLLLAELREAYENPDALSPAPEAGFRDYVLARRGLREGPAYHRDRAYWDARLDELPAAPELPLADRAADASARFTASPGGSTPRSGRACAAGPRRTG</sequence>
<dbReference type="FunFam" id="3.30.559.10:FF:000023">
    <property type="entry name" value="Non-ribosomal peptide synthetase"/>
    <property type="match status" value="1"/>
</dbReference>
<keyword evidence="1" id="KW-0436">Ligase</keyword>
<dbReference type="InterPro" id="IPR001242">
    <property type="entry name" value="Condensation_dom"/>
</dbReference>
<dbReference type="Pfam" id="PF18563">
    <property type="entry name" value="TubC_N"/>
    <property type="match status" value="1"/>
</dbReference>
<evidence type="ECO:0000256" key="2">
    <source>
        <dbReference type="SAM" id="MobiDB-lite"/>
    </source>
</evidence>
<feature type="region of interest" description="Disordered" evidence="2">
    <location>
        <begin position="158"/>
        <end position="177"/>
    </location>
</feature>
<dbReference type="GO" id="GO:0031177">
    <property type="term" value="F:phosphopantetheine binding"/>
    <property type="evidence" value="ECO:0007669"/>
    <property type="project" value="TreeGrafter"/>
</dbReference>
<feature type="domain" description="Condensation" evidence="3">
    <location>
        <begin position="108"/>
        <end position="293"/>
    </location>
</feature>
<evidence type="ECO:0000313" key="5">
    <source>
        <dbReference type="EMBL" id="MCP3424658.1"/>
    </source>
</evidence>
<accession>A0A9X2KGZ4</accession>
<keyword evidence="6" id="KW-1185">Reference proteome</keyword>
<evidence type="ECO:0000259" key="3">
    <source>
        <dbReference type="Pfam" id="PF00668"/>
    </source>
</evidence>
<dbReference type="InterPro" id="IPR023213">
    <property type="entry name" value="CAT-like_dom_sf"/>
</dbReference>
<evidence type="ECO:0000256" key="1">
    <source>
        <dbReference type="ARBA" id="ARBA00022598"/>
    </source>
</evidence>
<name>A0A9X2KGZ4_9MICC</name>
<dbReference type="Proteomes" id="UP001139502">
    <property type="component" value="Unassembled WGS sequence"/>
</dbReference>
<dbReference type="Gene3D" id="1.10.10.1830">
    <property type="entry name" value="Non-ribosomal peptide synthase, adenylation domain"/>
    <property type="match status" value="1"/>
</dbReference>
<reference evidence="5" key="1">
    <citation type="submission" date="2022-06" db="EMBL/GenBank/DDBJ databases">
        <title>Rothia sp. isolated from sandalwood seedling.</title>
        <authorList>
            <person name="Tuikhar N."/>
            <person name="Kirdat K."/>
            <person name="Thorat V."/>
            <person name="Swetha P."/>
            <person name="Padma S."/>
            <person name="Sundararaj R."/>
            <person name="Yadav A."/>
        </authorList>
    </citation>
    <scope>NUCLEOTIDE SEQUENCE</scope>
    <source>
        <strain evidence="5">AR01</strain>
    </source>
</reference>
<dbReference type="PANTHER" id="PTHR45527">
    <property type="entry name" value="NONRIBOSOMAL PEPTIDE SYNTHETASE"/>
    <property type="match status" value="1"/>
</dbReference>
<feature type="region of interest" description="Disordered" evidence="2">
    <location>
        <begin position="288"/>
        <end position="319"/>
    </location>
</feature>
<dbReference type="EMBL" id="JANAFB010000002">
    <property type="protein sequence ID" value="MCP3424658.1"/>
    <property type="molecule type" value="Genomic_DNA"/>
</dbReference>
<dbReference type="PANTHER" id="PTHR45527:SF10">
    <property type="entry name" value="PYOCHELIN SYNTHASE PCHF"/>
    <property type="match status" value="1"/>
</dbReference>
<dbReference type="InterPro" id="IPR041464">
    <property type="entry name" value="TubC_N"/>
</dbReference>
<feature type="domain" description="TubC N-terminal docking" evidence="4">
    <location>
        <begin position="20"/>
        <end position="67"/>
    </location>
</feature>
<evidence type="ECO:0000259" key="4">
    <source>
        <dbReference type="Pfam" id="PF18563"/>
    </source>
</evidence>
<proteinExistence type="predicted"/>
<organism evidence="5 6">
    <name type="scientific">Rothia santali</name>
    <dbReference type="NCBI Taxonomy" id="2949643"/>
    <lineage>
        <taxon>Bacteria</taxon>
        <taxon>Bacillati</taxon>
        <taxon>Actinomycetota</taxon>
        <taxon>Actinomycetes</taxon>
        <taxon>Micrococcales</taxon>
        <taxon>Micrococcaceae</taxon>
        <taxon>Rothia</taxon>
    </lineage>
</organism>
<dbReference type="AlphaFoldDB" id="A0A9X2KGZ4"/>
<dbReference type="GO" id="GO:0043041">
    <property type="term" value="P:amino acid activation for nonribosomal peptide biosynthetic process"/>
    <property type="evidence" value="ECO:0007669"/>
    <property type="project" value="TreeGrafter"/>
</dbReference>
<dbReference type="SUPFAM" id="SSF52777">
    <property type="entry name" value="CoA-dependent acyltransferases"/>
    <property type="match status" value="1"/>
</dbReference>
<dbReference type="GO" id="GO:0000036">
    <property type="term" value="F:acyl carrier activity"/>
    <property type="evidence" value="ECO:0007669"/>
    <property type="project" value="TreeGrafter"/>
</dbReference>
<dbReference type="GO" id="GO:0044550">
    <property type="term" value="P:secondary metabolite biosynthetic process"/>
    <property type="evidence" value="ECO:0007669"/>
    <property type="project" value="TreeGrafter"/>
</dbReference>
<comment type="caution">
    <text evidence="5">The sequence shown here is derived from an EMBL/GenBank/DDBJ whole genome shotgun (WGS) entry which is preliminary data.</text>
</comment>
<dbReference type="Gene3D" id="3.30.559.10">
    <property type="entry name" value="Chloramphenicol acetyltransferase-like domain"/>
    <property type="match status" value="1"/>
</dbReference>
<evidence type="ECO:0000313" key="6">
    <source>
        <dbReference type="Proteomes" id="UP001139502"/>
    </source>
</evidence>